<dbReference type="EMBL" id="HG996469">
    <property type="protein sequence ID" value="CAG1841275.1"/>
    <property type="molecule type" value="Genomic_DNA"/>
</dbReference>
<name>A0A804ILB6_MUSAM</name>
<evidence type="ECO:0000313" key="4">
    <source>
        <dbReference type="Proteomes" id="UP000012960"/>
    </source>
</evidence>
<dbReference type="EnsemblPlants" id="Ma04_t05390.1">
    <property type="protein sequence ID" value="Ma04_p05390.1"/>
    <property type="gene ID" value="Ma04_g05390"/>
</dbReference>
<protein>
    <submittedName>
        <fullName evidence="2">(wild Malaysian banana) hypothetical protein</fullName>
    </submittedName>
</protein>
<dbReference type="AlphaFoldDB" id="A0A804ILB6"/>
<evidence type="ECO:0000313" key="3">
    <source>
        <dbReference type="EnsemblPlants" id="Ma04_p05390.1"/>
    </source>
</evidence>
<organism evidence="3 4">
    <name type="scientific">Musa acuminata subsp. malaccensis</name>
    <name type="common">Wild banana</name>
    <name type="synonym">Musa malaccensis</name>
    <dbReference type="NCBI Taxonomy" id="214687"/>
    <lineage>
        <taxon>Eukaryota</taxon>
        <taxon>Viridiplantae</taxon>
        <taxon>Streptophyta</taxon>
        <taxon>Embryophyta</taxon>
        <taxon>Tracheophyta</taxon>
        <taxon>Spermatophyta</taxon>
        <taxon>Magnoliopsida</taxon>
        <taxon>Liliopsida</taxon>
        <taxon>Zingiberales</taxon>
        <taxon>Musaceae</taxon>
        <taxon>Musa</taxon>
    </lineage>
</organism>
<reference evidence="2" key="1">
    <citation type="submission" date="2021-03" db="EMBL/GenBank/DDBJ databases">
        <authorList>
            <consortium name="Genoscope - CEA"/>
            <person name="William W."/>
        </authorList>
    </citation>
    <scope>NUCLEOTIDE SEQUENCE</scope>
    <source>
        <strain evidence="2">Doubled-haploid Pahang</strain>
    </source>
</reference>
<accession>A0A804ILB6</accession>
<dbReference type="Gramene" id="Ma04_t05390.1">
    <property type="protein sequence ID" value="Ma04_p05390.1"/>
    <property type="gene ID" value="Ma04_g05390"/>
</dbReference>
<reference evidence="3" key="2">
    <citation type="submission" date="2021-05" db="UniProtKB">
        <authorList>
            <consortium name="EnsemblPlants"/>
        </authorList>
    </citation>
    <scope>IDENTIFICATION</scope>
    <source>
        <strain evidence="3">subsp. malaccensis</strain>
    </source>
</reference>
<dbReference type="Proteomes" id="UP000012960">
    <property type="component" value="Unplaced"/>
</dbReference>
<gene>
    <name evidence="2" type="ORF">GSMUA_110700.1</name>
</gene>
<feature type="signal peptide" evidence="1">
    <location>
        <begin position="1"/>
        <end position="19"/>
    </location>
</feature>
<evidence type="ECO:0000256" key="1">
    <source>
        <dbReference type="SAM" id="SignalP"/>
    </source>
</evidence>
<feature type="chain" id="PRO_5033922804" evidence="1">
    <location>
        <begin position="20"/>
        <end position="38"/>
    </location>
</feature>
<evidence type="ECO:0000313" key="2">
    <source>
        <dbReference type="EMBL" id="CAG1841275.1"/>
    </source>
</evidence>
<keyword evidence="4" id="KW-1185">Reference proteome</keyword>
<sequence>MKKLMILLYLWSCFIGSIVENLWSSPGPSEKNWITSYG</sequence>
<dbReference type="InParanoid" id="A0A804ILB6"/>
<keyword evidence="1" id="KW-0732">Signal</keyword>
<proteinExistence type="predicted"/>